<reference evidence="1" key="1">
    <citation type="submission" date="2020-02" db="EMBL/GenBank/DDBJ databases">
        <authorList>
            <person name="Meier V. D."/>
        </authorList>
    </citation>
    <scope>NUCLEOTIDE SEQUENCE</scope>
    <source>
        <strain evidence="1">AVDCRST_MAG77</strain>
    </source>
</reference>
<name>A0A6J4GYE5_9CHLR</name>
<dbReference type="EMBL" id="CADCTC010000001">
    <property type="protein sequence ID" value="CAA9209262.1"/>
    <property type="molecule type" value="Genomic_DNA"/>
</dbReference>
<organism evidence="1">
    <name type="scientific">uncultured Chloroflexota bacterium</name>
    <dbReference type="NCBI Taxonomy" id="166587"/>
    <lineage>
        <taxon>Bacteria</taxon>
        <taxon>Bacillati</taxon>
        <taxon>Chloroflexota</taxon>
        <taxon>environmental samples</taxon>
    </lineage>
</organism>
<sequence>MVPVPVVLAPLTLDLAASKGVRYGLGREYPMEATYQPSLTPSP</sequence>
<evidence type="ECO:0000313" key="1">
    <source>
        <dbReference type="EMBL" id="CAA9209262.1"/>
    </source>
</evidence>
<proteinExistence type="predicted"/>
<gene>
    <name evidence="1" type="ORF">AVDCRST_MAG77-1932</name>
</gene>
<accession>A0A6J4GYE5</accession>
<dbReference type="AlphaFoldDB" id="A0A6J4GYE5"/>
<protein>
    <submittedName>
        <fullName evidence="1">Uncharacterized protein</fullName>
    </submittedName>
</protein>